<sequence length="248" mass="27139">MRLIIAIALAWLWASLLASDARAGDPETCEYAEPALSDACRADPDVRAYLLEPRNLMVERLVDIPPVVRGWLPGEEARVIRLIQEGQAGCRFLDRDLARACLLDERVRETLVRVGRGVDTPWFALPSDVGGWGASMTNPRITSVYANEGATRQRLSWGPLSSVSPEERMEQVARAVTRATGREVEFARLYLVAVDGVNFIACGYGFYSGAGEAPSAGLFVFDSRGGSALRAPASMFNAKCLYADRVLR</sequence>
<proteinExistence type="predicted"/>
<keyword evidence="2" id="KW-1185">Reference proteome</keyword>
<dbReference type="EMBL" id="ON529852">
    <property type="protein sequence ID" value="USN14098.1"/>
    <property type="molecule type" value="Genomic_DNA"/>
</dbReference>
<dbReference type="Proteomes" id="UP001056685">
    <property type="component" value="Segment"/>
</dbReference>
<gene>
    <name evidence="1" type="ORF">KABACHOK_02620</name>
</gene>
<accession>A0A9E7MPV1</accession>
<reference evidence="1" key="1">
    <citation type="submission" date="2022-05" db="EMBL/GenBank/DDBJ databases">
        <authorList>
            <person name="Friedrich I."/>
            <person name="Poehlein A."/>
            <person name="Schneider D."/>
            <person name="Hertel R."/>
            <person name="Daniel R."/>
        </authorList>
    </citation>
    <scope>NUCLEOTIDE SEQUENCE</scope>
</reference>
<protein>
    <submittedName>
        <fullName evidence="1">Uncharacterized protein</fullName>
    </submittedName>
</protein>
<evidence type="ECO:0000313" key="2">
    <source>
        <dbReference type="Proteomes" id="UP001056685"/>
    </source>
</evidence>
<organism evidence="1 2">
    <name type="scientific">Brevundimonas phage vB_BpoS-Kabachok</name>
    <dbReference type="NCBI Taxonomy" id="2948600"/>
    <lineage>
        <taxon>Viruses</taxon>
        <taxon>Duplodnaviria</taxon>
        <taxon>Heunggongvirae</taxon>
        <taxon>Uroviricota</taxon>
        <taxon>Caudoviricetes</taxon>
        <taxon>Jeanschmidtviridae</taxon>
        <taxon>Marchewkavirus</taxon>
        <taxon>Marchewkavirus kabachok</taxon>
    </lineage>
</organism>
<evidence type="ECO:0000313" key="1">
    <source>
        <dbReference type="EMBL" id="USN14098.1"/>
    </source>
</evidence>
<name>A0A9E7MPV1_9CAUD</name>